<dbReference type="EMBL" id="LKHV01000002">
    <property type="protein sequence ID" value="KRG19649.1"/>
    <property type="molecule type" value="Genomic_DNA"/>
</dbReference>
<feature type="domain" description="N-acetyltransferase" evidence="1">
    <location>
        <begin position="9"/>
        <end position="168"/>
    </location>
</feature>
<dbReference type="PROSITE" id="PS51186">
    <property type="entry name" value="GNAT"/>
    <property type="match status" value="1"/>
</dbReference>
<evidence type="ECO:0000313" key="3">
    <source>
        <dbReference type="EMBL" id="MCS5707646.1"/>
    </source>
</evidence>
<dbReference type="STRING" id="437022.CC99x_00662"/>
<proteinExistence type="predicted"/>
<comment type="caution">
    <text evidence="2">The sequence shown here is derived from an EMBL/GenBank/DDBJ whole genome shotgun (WGS) entry which is preliminary data.</text>
</comment>
<dbReference type="Gene3D" id="3.40.630.30">
    <property type="match status" value="1"/>
</dbReference>
<dbReference type="InterPro" id="IPR000182">
    <property type="entry name" value="GNAT_dom"/>
</dbReference>
<dbReference type="SUPFAM" id="SSF55729">
    <property type="entry name" value="Acyl-CoA N-acyltransferases (Nat)"/>
    <property type="match status" value="1"/>
</dbReference>
<dbReference type="InterPro" id="IPR051531">
    <property type="entry name" value="N-acetyltransferase"/>
</dbReference>
<dbReference type="PANTHER" id="PTHR43792">
    <property type="entry name" value="GNAT FAMILY, PUTATIVE (AFU_ORTHOLOGUE AFUA_3G00765)-RELATED-RELATED"/>
    <property type="match status" value="1"/>
</dbReference>
<name>A0A0Q9YSV8_9GAMM</name>
<accession>A0A0Q9YSV8</accession>
<evidence type="ECO:0000313" key="4">
    <source>
        <dbReference type="Proteomes" id="UP000051494"/>
    </source>
</evidence>
<dbReference type="InterPro" id="IPR016181">
    <property type="entry name" value="Acyl_CoA_acyltransferase"/>
</dbReference>
<dbReference type="Proteomes" id="UP000051494">
    <property type="component" value="Unassembled WGS sequence"/>
</dbReference>
<reference evidence="3" key="2">
    <citation type="journal article" date="2016" name="Genome Announc.">
        <title>Draft Genome Sequences of Two Novel Amoeba-Resistant Intranuclear Bacteria, 'Candidatus Berkiella cookevillensis' and 'Candidatus Berkiella aquae'.</title>
        <authorList>
            <person name="Mehari Y.T."/>
            <person name="Arivett B.A."/>
            <person name="Farone A.L."/>
            <person name="Gunderson J.H."/>
            <person name="Farone M.B."/>
        </authorList>
    </citation>
    <scope>NUCLEOTIDE SEQUENCE</scope>
    <source>
        <strain evidence="3">CC99</strain>
    </source>
</reference>
<reference evidence="3" key="3">
    <citation type="submission" date="2021-06" db="EMBL/GenBank/DDBJ databases">
        <title>Genomic Description and Analysis of Intracellular Bacteria, Candidatus Berkiella cookevillensis and Candidatus Berkiella aquae.</title>
        <authorList>
            <person name="Kidane D.T."/>
            <person name="Mehari Y.T."/>
            <person name="Rice F.C."/>
            <person name="Arivett B.A."/>
            <person name="Farone A.L."/>
            <person name="Berk S.G."/>
            <person name="Farone M.B."/>
        </authorList>
    </citation>
    <scope>NUCLEOTIDE SEQUENCE</scope>
    <source>
        <strain evidence="3">CC99</strain>
    </source>
</reference>
<sequence>MKVIETDRLILRTWKEEDRDAYWQINQDPKVIEFLLGSMSKAQVDIFMQNCNKGFEEKRFCLFAAELKASHEMIGFIGLSSMQWEAHFTPAVEIGWRLGSQYWGMGYATEGAKAVLAYGFHTLGLAEIVSFTAMLNLRSIRVMERIGMMRDLRDDFTHPKLDLQHPLSKHVLYRITKL</sequence>
<dbReference type="AlphaFoldDB" id="A0A0Q9YSV8"/>
<protein>
    <submittedName>
        <fullName evidence="3">GNAT family N-acetyltransferase</fullName>
    </submittedName>
</protein>
<dbReference type="Pfam" id="PF13302">
    <property type="entry name" value="Acetyltransf_3"/>
    <property type="match status" value="1"/>
</dbReference>
<evidence type="ECO:0000259" key="1">
    <source>
        <dbReference type="PROSITE" id="PS51186"/>
    </source>
</evidence>
<dbReference type="RefSeq" id="WP_057623625.1">
    <property type="nucleotide sequence ID" value="NZ_LKHV02000001.1"/>
</dbReference>
<dbReference type="OrthoDB" id="9801656at2"/>
<organism evidence="2">
    <name type="scientific">Candidatus Berkiella cookevillensis</name>
    <dbReference type="NCBI Taxonomy" id="437022"/>
    <lineage>
        <taxon>Bacteria</taxon>
        <taxon>Pseudomonadati</taxon>
        <taxon>Pseudomonadota</taxon>
        <taxon>Gammaproteobacteria</taxon>
        <taxon>Candidatus Berkiellales</taxon>
        <taxon>Candidatus Berkiellaceae</taxon>
        <taxon>Candidatus Berkiella</taxon>
    </lineage>
</organism>
<dbReference type="EMBL" id="LKHV02000001">
    <property type="protein sequence ID" value="MCS5707646.1"/>
    <property type="molecule type" value="Genomic_DNA"/>
</dbReference>
<reference evidence="2" key="1">
    <citation type="submission" date="2015-09" db="EMBL/GenBank/DDBJ databases">
        <title>Draft Genome Sequences of Two Novel Amoeba-resistant Intranuclear Bacteria, Candidatus Berkiella cookevillensis and Candidatus Berkiella aquae.</title>
        <authorList>
            <person name="Mehari Y.T."/>
            <person name="Arivett B.A."/>
            <person name="Farone A.L."/>
            <person name="Gunderson J.H."/>
            <person name="Farone M.B."/>
        </authorList>
    </citation>
    <scope>NUCLEOTIDE SEQUENCE [LARGE SCALE GENOMIC DNA]</scope>
    <source>
        <strain evidence="2">CC99</strain>
    </source>
</reference>
<dbReference type="PANTHER" id="PTHR43792:SF1">
    <property type="entry name" value="N-ACETYLTRANSFERASE DOMAIN-CONTAINING PROTEIN"/>
    <property type="match status" value="1"/>
</dbReference>
<gene>
    <name evidence="3" type="ORF">CC99x_001870</name>
    <name evidence="2" type="ORF">CC99x_00662</name>
</gene>
<evidence type="ECO:0000313" key="2">
    <source>
        <dbReference type="EMBL" id="KRG19649.1"/>
    </source>
</evidence>
<dbReference type="GO" id="GO:0016747">
    <property type="term" value="F:acyltransferase activity, transferring groups other than amino-acyl groups"/>
    <property type="evidence" value="ECO:0007669"/>
    <property type="project" value="InterPro"/>
</dbReference>
<keyword evidence="4" id="KW-1185">Reference proteome</keyword>